<keyword evidence="4" id="KW-1185">Reference proteome</keyword>
<feature type="chain" id="PRO_5047489402" description="DUF3108 domain-containing protein" evidence="1">
    <location>
        <begin position="24"/>
        <end position="272"/>
    </location>
</feature>
<comment type="caution">
    <text evidence="3">The sequence shown here is derived from an EMBL/GenBank/DDBJ whole genome shotgun (WGS) entry which is preliminary data.</text>
</comment>
<evidence type="ECO:0000259" key="2">
    <source>
        <dbReference type="Pfam" id="PF21347"/>
    </source>
</evidence>
<dbReference type="RefSeq" id="WP_243362814.1">
    <property type="nucleotide sequence ID" value="NZ_JALGBH010000002.1"/>
</dbReference>
<feature type="signal peptide" evidence="1">
    <location>
        <begin position="1"/>
        <end position="23"/>
    </location>
</feature>
<evidence type="ECO:0000313" key="4">
    <source>
        <dbReference type="Proteomes" id="UP001165460"/>
    </source>
</evidence>
<dbReference type="Proteomes" id="UP001165460">
    <property type="component" value="Unassembled WGS sequence"/>
</dbReference>
<organism evidence="3 4">
    <name type="scientific">Pedobacter montanisoli</name>
    <dbReference type="NCBI Taxonomy" id="2923277"/>
    <lineage>
        <taxon>Bacteria</taxon>
        <taxon>Pseudomonadati</taxon>
        <taxon>Bacteroidota</taxon>
        <taxon>Sphingobacteriia</taxon>
        <taxon>Sphingobacteriales</taxon>
        <taxon>Sphingobacteriaceae</taxon>
        <taxon>Pedobacter</taxon>
    </lineage>
</organism>
<proteinExistence type="predicted"/>
<dbReference type="Gene3D" id="2.40.360.20">
    <property type="match status" value="1"/>
</dbReference>
<dbReference type="InterPro" id="IPR049279">
    <property type="entry name" value="DUF3108-like"/>
</dbReference>
<dbReference type="EMBL" id="JALGBH010000002">
    <property type="protein sequence ID" value="MCJ0743586.1"/>
    <property type="molecule type" value="Genomic_DNA"/>
</dbReference>
<evidence type="ECO:0000256" key="1">
    <source>
        <dbReference type="SAM" id="SignalP"/>
    </source>
</evidence>
<feature type="domain" description="DUF3108" evidence="2">
    <location>
        <begin position="195"/>
        <end position="253"/>
    </location>
</feature>
<accession>A0ABS9ZZ40</accession>
<protein>
    <recommendedName>
        <fullName evidence="2">DUF3108 domain-containing protein</fullName>
    </recommendedName>
</protein>
<reference evidence="3" key="1">
    <citation type="submission" date="2022-03" db="EMBL/GenBank/DDBJ databases">
        <authorList>
            <person name="Woo C.Y."/>
        </authorList>
    </citation>
    <scope>NUCLEOTIDE SEQUENCE</scope>
    <source>
        <strain evidence="3">CYS-01</strain>
    </source>
</reference>
<name>A0ABS9ZZ40_9SPHI</name>
<dbReference type="Pfam" id="PF21347">
    <property type="entry name" value="DUF3108_like"/>
    <property type="match status" value="1"/>
</dbReference>
<keyword evidence="1" id="KW-0732">Signal</keyword>
<evidence type="ECO:0000313" key="3">
    <source>
        <dbReference type="EMBL" id="MCJ0743586.1"/>
    </source>
</evidence>
<sequence>MKREILSSKWMLILLILGLTANACKKDKPETAKLKEASKNSFVPRLNTKYTYSIIEDDVNIGTATKWIDGGKDSTGLQVYNLHTNIAAHGMDMALDNSLYVTNGKTYTSFNMPDAWYALVAELKKTPNVVVEEAKTTGFPGYMVMENAIRENATLTWEIPGITGQYLRYIQKQSGSNTTFELTQEIVQKPGTAVAVETITVPGGTFVCSKFVYTSSQQQIIKVDGKQMMSRDGTETITLWMAHGVGVVKQENTTVFGGTTSNSTIVLNNIKS</sequence>
<gene>
    <name evidence="3" type="ORF">MMF97_12755</name>
</gene>